<feature type="transmembrane region" description="Helical" evidence="12">
    <location>
        <begin position="98"/>
        <end position="120"/>
    </location>
</feature>
<dbReference type="InterPro" id="IPR051676">
    <property type="entry name" value="UPF0053_domain"/>
</dbReference>
<evidence type="ECO:0000259" key="13">
    <source>
        <dbReference type="PROSITE" id="PS51371"/>
    </source>
</evidence>
<dbReference type="PANTHER" id="PTHR43099">
    <property type="entry name" value="UPF0053 PROTEIN YRKA"/>
    <property type="match status" value="1"/>
</dbReference>
<dbReference type="Proteomes" id="UP000237983">
    <property type="component" value="Unassembled WGS sequence"/>
</dbReference>
<proteinExistence type="inferred from homology"/>
<feature type="transmembrane region" description="Helical" evidence="12">
    <location>
        <begin position="127"/>
        <end position="150"/>
    </location>
</feature>
<dbReference type="GO" id="GO:0050660">
    <property type="term" value="F:flavin adenine dinucleotide binding"/>
    <property type="evidence" value="ECO:0007669"/>
    <property type="project" value="InterPro"/>
</dbReference>
<feature type="compositionally biased region" description="Low complexity" evidence="11">
    <location>
        <begin position="469"/>
        <end position="492"/>
    </location>
</feature>
<reference evidence="15 16" key="1">
    <citation type="submission" date="2018-03" db="EMBL/GenBank/DDBJ databases">
        <title>Genomic Encyclopedia of Type Strains, Phase III (KMG-III): the genomes of soil and plant-associated and newly described type strains.</title>
        <authorList>
            <person name="Whitman W."/>
        </authorList>
    </citation>
    <scope>NUCLEOTIDE SEQUENCE [LARGE SCALE GENOMIC DNA]</scope>
    <source>
        <strain evidence="15 16">CGMCC 1.12484</strain>
    </source>
</reference>
<evidence type="ECO:0000256" key="4">
    <source>
        <dbReference type="ARBA" id="ARBA00022692"/>
    </source>
</evidence>
<dbReference type="Pfam" id="PF01595">
    <property type="entry name" value="CNNM"/>
    <property type="match status" value="1"/>
</dbReference>
<dbReference type="InterPro" id="IPR002550">
    <property type="entry name" value="CNNM"/>
</dbReference>
<keyword evidence="6 10" id="KW-1133">Transmembrane helix</keyword>
<dbReference type="PROSITE" id="PS51846">
    <property type="entry name" value="CNNM"/>
    <property type="match status" value="1"/>
</dbReference>
<dbReference type="OrthoDB" id="110231at2"/>
<accession>A0A2T0VH70</accession>
<evidence type="ECO:0000313" key="16">
    <source>
        <dbReference type="Proteomes" id="UP000237983"/>
    </source>
</evidence>
<comment type="subcellular location">
    <subcellularLocation>
        <location evidence="1">Cell membrane</location>
        <topology evidence="1">Multi-pass membrane protein</topology>
    </subcellularLocation>
</comment>
<keyword evidence="3" id="KW-1003">Cell membrane</keyword>
<keyword evidence="4 10" id="KW-0812">Transmembrane</keyword>
<dbReference type="SMART" id="SM01091">
    <property type="entry name" value="CorC_HlyC"/>
    <property type="match status" value="1"/>
</dbReference>
<evidence type="ECO:0000256" key="6">
    <source>
        <dbReference type="ARBA" id="ARBA00022989"/>
    </source>
</evidence>
<evidence type="ECO:0000256" key="9">
    <source>
        <dbReference type="PROSITE-ProRule" id="PRU00703"/>
    </source>
</evidence>
<evidence type="ECO:0000256" key="3">
    <source>
        <dbReference type="ARBA" id="ARBA00022475"/>
    </source>
</evidence>
<dbReference type="Pfam" id="PF03471">
    <property type="entry name" value="CorC_HlyC"/>
    <property type="match status" value="1"/>
</dbReference>
<feature type="region of interest" description="Disordered" evidence="11">
    <location>
        <begin position="460"/>
        <end position="492"/>
    </location>
</feature>
<dbReference type="Gene3D" id="3.30.465.10">
    <property type="match status" value="1"/>
</dbReference>
<feature type="domain" description="CBS" evidence="13">
    <location>
        <begin position="221"/>
        <end position="281"/>
    </location>
</feature>
<dbReference type="PROSITE" id="PS51371">
    <property type="entry name" value="CBS"/>
    <property type="match status" value="2"/>
</dbReference>
<evidence type="ECO:0000256" key="2">
    <source>
        <dbReference type="ARBA" id="ARBA00006337"/>
    </source>
</evidence>
<dbReference type="InterPro" id="IPR005170">
    <property type="entry name" value="Transptr-assoc_dom"/>
</dbReference>
<dbReference type="InterPro" id="IPR046342">
    <property type="entry name" value="CBS_dom_sf"/>
</dbReference>
<dbReference type="PANTHER" id="PTHR43099:SF6">
    <property type="entry name" value="UPF0053 PROTEIN RV1842C"/>
    <property type="match status" value="1"/>
</dbReference>
<dbReference type="SUPFAM" id="SSF56176">
    <property type="entry name" value="FAD-binding/transporter-associated domain-like"/>
    <property type="match status" value="1"/>
</dbReference>
<feature type="domain" description="CNNM transmembrane" evidence="14">
    <location>
        <begin position="1"/>
        <end position="202"/>
    </location>
</feature>
<dbReference type="InterPro" id="IPR016169">
    <property type="entry name" value="FAD-bd_PCMH_sub2"/>
</dbReference>
<dbReference type="EMBL" id="PVTL01000002">
    <property type="protein sequence ID" value="PRY69525.1"/>
    <property type="molecule type" value="Genomic_DNA"/>
</dbReference>
<gene>
    <name evidence="15" type="ORF">B0I08_102201</name>
</gene>
<protein>
    <submittedName>
        <fullName evidence="15">CBS domain containing-hemolysin-like protein</fullName>
    </submittedName>
</protein>
<sequence>MYELLMLGIGVLLTIGTGLFVASEFALLNLDRSDLEARQARGESNLRITIAALKITSTHLSSAQLGITLTTLLTGYTIEPALSTILAPPLTSLGVPTVAVPVISSVIAIVLATLVSMIIGELVPKNLALALPLATGKVVLPFQVAFTMVFRPVVSLLNNTANGILHLMGIEPKEELSSARTAEELTSLVRRSAKEGSLEADTATLLARTLRFSDHTAQDVMTPRPRVKAVDRTDHASDVIALARSTGFSRFPVLDDSIDEVVGLVHVKQAIAVPREKRADVPVSALLSEPLRVPETMKLDVLLAELRGRSFQLAIVVDEYGGTAGVATLEDLVEELVGEVSDEHDRTKADVVRSRDWFTFPGILRPDELLERTGVSVPEDGPYETVAGWLMSELGRLPVVGDVVTDGGGIFRIERLEGRRIDRVRYTPTAEEVPVTNESTVVVAGSTAVTPAARKEAAKRLAADRKLARSGSSSRGTSLSGTSSSGTEEGTR</sequence>
<evidence type="ECO:0000256" key="10">
    <source>
        <dbReference type="PROSITE-ProRule" id="PRU01193"/>
    </source>
</evidence>
<dbReference type="AlphaFoldDB" id="A0A2T0VH70"/>
<evidence type="ECO:0000256" key="1">
    <source>
        <dbReference type="ARBA" id="ARBA00004651"/>
    </source>
</evidence>
<evidence type="ECO:0000256" key="5">
    <source>
        <dbReference type="ARBA" id="ARBA00022737"/>
    </source>
</evidence>
<evidence type="ECO:0000256" key="11">
    <source>
        <dbReference type="SAM" id="MobiDB-lite"/>
    </source>
</evidence>
<dbReference type="SUPFAM" id="SSF54631">
    <property type="entry name" value="CBS-domain pair"/>
    <property type="match status" value="1"/>
</dbReference>
<dbReference type="InterPro" id="IPR000644">
    <property type="entry name" value="CBS_dom"/>
</dbReference>
<dbReference type="InterPro" id="IPR036318">
    <property type="entry name" value="FAD-bd_PCMH-like_sf"/>
</dbReference>
<evidence type="ECO:0000256" key="12">
    <source>
        <dbReference type="SAM" id="Phobius"/>
    </source>
</evidence>
<evidence type="ECO:0000313" key="15">
    <source>
        <dbReference type="EMBL" id="PRY69525.1"/>
    </source>
</evidence>
<dbReference type="FunFam" id="3.10.580.10:FF:000002">
    <property type="entry name" value="Magnesium/cobalt efflux protein CorC"/>
    <property type="match status" value="1"/>
</dbReference>
<evidence type="ECO:0000259" key="14">
    <source>
        <dbReference type="PROSITE" id="PS51846"/>
    </source>
</evidence>
<dbReference type="GO" id="GO:0005886">
    <property type="term" value="C:plasma membrane"/>
    <property type="evidence" value="ECO:0007669"/>
    <property type="project" value="UniProtKB-SubCell"/>
</dbReference>
<keyword evidence="5" id="KW-0677">Repeat</keyword>
<evidence type="ECO:0000256" key="7">
    <source>
        <dbReference type="ARBA" id="ARBA00023122"/>
    </source>
</evidence>
<comment type="caution">
    <text evidence="15">The sequence shown here is derived from an EMBL/GenBank/DDBJ whole genome shotgun (WGS) entry which is preliminary data.</text>
</comment>
<dbReference type="RefSeq" id="WP_106210373.1">
    <property type="nucleotide sequence ID" value="NZ_PVTL01000002.1"/>
</dbReference>
<feature type="transmembrane region" description="Helical" evidence="12">
    <location>
        <begin position="6"/>
        <end position="30"/>
    </location>
</feature>
<keyword evidence="8 10" id="KW-0472">Membrane</keyword>
<dbReference type="InterPro" id="IPR044751">
    <property type="entry name" value="Ion_transp-like_CBS"/>
</dbReference>
<keyword evidence="7 9" id="KW-0129">CBS domain</keyword>
<dbReference type="Pfam" id="PF00571">
    <property type="entry name" value="CBS"/>
    <property type="match status" value="2"/>
</dbReference>
<dbReference type="CDD" id="cd04590">
    <property type="entry name" value="CBS_pair_CorC_HlyC_assoc"/>
    <property type="match status" value="1"/>
</dbReference>
<keyword evidence="16" id="KW-1185">Reference proteome</keyword>
<feature type="domain" description="CBS" evidence="13">
    <location>
        <begin position="286"/>
        <end position="343"/>
    </location>
</feature>
<dbReference type="SMART" id="SM00116">
    <property type="entry name" value="CBS"/>
    <property type="match status" value="2"/>
</dbReference>
<name>A0A2T0VH70_9MICO</name>
<comment type="similarity">
    <text evidence="2">Belongs to the UPF0053 family.</text>
</comment>
<organism evidence="15 16">
    <name type="scientific">Glaciihabitans tibetensis</name>
    <dbReference type="NCBI Taxonomy" id="1266600"/>
    <lineage>
        <taxon>Bacteria</taxon>
        <taxon>Bacillati</taxon>
        <taxon>Actinomycetota</taxon>
        <taxon>Actinomycetes</taxon>
        <taxon>Micrococcales</taxon>
        <taxon>Microbacteriaceae</taxon>
        <taxon>Glaciihabitans</taxon>
    </lineage>
</organism>
<evidence type="ECO:0000256" key="8">
    <source>
        <dbReference type="ARBA" id="ARBA00023136"/>
    </source>
</evidence>
<dbReference type="Gene3D" id="3.10.580.10">
    <property type="entry name" value="CBS-domain"/>
    <property type="match status" value="1"/>
</dbReference>